<organism evidence="4 5">
    <name type="scientific">Cotesia congregata</name>
    <name type="common">Parasitoid wasp</name>
    <name type="synonym">Apanteles congregatus</name>
    <dbReference type="NCBI Taxonomy" id="51543"/>
    <lineage>
        <taxon>Eukaryota</taxon>
        <taxon>Metazoa</taxon>
        <taxon>Ecdysozoa</taxon>
        <taxon>Arthropoda</taxon>
        <taxon>Hexapoda</taxon>
        <taxon>Insecta</taxon>
        <taxon>Pterygota</taxon>
        <taxon>Neoptera</taxon>
        <taxon>Endopterygota</taxon>
        <taxon>Hymenoptera</taxon>
        <taxon>Apocrita</taxon>
        <taxon>Ichneumonoidea</taxon>
        <taxon>Braconidae</taxon>
        <taxon>Microgastrinae</taxon>
        <taxon>Cotesia</taxon>
    </lineage>
</organism>
<dbReference type="InterPro" id="IPR036691">
    <property type="entry name" value="Endo/exonu/phosph_ase_sf"/>
</dbReference>
<evidence type="ECO:0000313" key="5">
    <source>
        <dbReference type="Proteomes" id="UP000786811"/>
    </source>
</evidence>
<dbReference type="CDD" id="cd01650">
    <property type="entry name" value="RT_nLTR_like"/>
    <property type="match status" value="1"/>
</dbReference>
<keyword evidence="2" id="KW-1133">Transmembrane helix</keyword>
<dbReference type="Pfam" id="PF00078">
    <property type="entry name" value="RVT_1"/>
    <property type="match status" value="1"/>
</dbReference>
<evidence type="ECO:0000313" key="4">
    <source>
        <dbReference type="EMBL" id="CAG5079473.1"/>
    </source>
</evidence>
<name>A0A8J2H6U1_COTCN</name>
<comment type="caution">
    <text evidence="4">The sequence shown here is derived from an EMBL/GenBank/DDBJ whole genome shotgun (WGS) entry which is preliminary data.</text>
</comment>
<dbReference type="AlphaFoldDB" id="A0A8J2H6U1"/>
<keyword evidence="4" id="KW-0695">RNA-directed DNA polymerase</keyword>
<dbReference type="GO" id="GO:0003676">
    <property type="term" value="F:nucleic acid binding"/>
    <property type="evidence" value="ECO:0007669"/>
    <property type="project" value="InterPro"/>
</dbReference>
<dbReference type="PANTHER" id="PTHR36688">
    <property type="entry name" value="ENDO/EXONUCLEASE/PHOSPHATASE DOMAIN-CONTAINING PROTEIN"/>
    <property type="match status" value="1"/>
</dbReference>
<feature type="domain" description="Reverse transcriptase" evidence="3">
    <location>
        <begin position="323"/>
        <end position="589"/>
    </location>
</feature>
<dbReference type="InterPro" id="IPR000477">
    <property type="entry name" value="RT_dom"/>
</dbReference>
<evidence type="ECO:0000256" key="1">
    <source>
        <dbReference type="SAM" id="MobiDB-lite"/>
    </source>
</evidence>
<protein>
    <submittedName>
        <fullName evidence="4">Similar to X-element\ORF2: Probable RNA-directed DNA polymerase from transposon X-element (Drosophila melanogaster)</fullName>
    </submittedName>
</protein>
<feature type="compositionally biased region" description="Polar residues" evidence="1">
    <location>
        <begin position="135"/>
        <end position="151"/>
    </location>
</feature>
<feature type="transmembrane region" description="Helical" evidence="2">
    <location>
        <begin position="433"/>
        <end position="455"/>
    </location>
</feature>
<proteinExistence type="predicted"/>
<accession>A0A8J2H6U1</accession>
<keyword evidence="4" id="KW-0808">Transferase</keyword>
<dbReference type="PROSITE" id="PS50878">
    <property type="entry name" value="RT_POL"/>
    <property type="match status" value="1"/>
</dbReference>
<dbReference type="Gene3D" id="3.30.420.10">
    <property type="entry name" value="Ribonuclease H-like superfamily/Ribonuclease H"/>
    <property type="match status" value="1"/>
</dbReference>
<feature type="region of interest" description="Disordered" evidence="1">
    <location>
        <begin position="129"/>
        <end position="155"/>
    </location>
</feature>
<evidence type="ECO:0000256" key="2">
    <source>
        <dbReference type="SAM" id="Phobius"/>
    </source>
</evidence>
<dbReference type="InterPro" id="IPR036397">
    <property type="entry name" value="RNaseH_sf"/>
</dbReference>
<keyword evidence="2" id="KW-0472">Membrane</keyword>
<dbReference type="InterPro" id="IPR052560">
    <property type="entry name" value="RdDP_mobile_element"/>
</dbReference>
<reference evidence="4" key="1">
    <citation type="submission" date="2021-04" db="EMBL/GenBank/DDBJ databases">
        <authorList>
            <person name="Chebbi M.A.C M."/>
        </authorList>
    </citation>
    <scope>NUCLEOTIDE SEQUENCE</scope>
</reference>
<keyword evidence="5" id="KW-1185">Reference proteome</keyword>
<dbReference type="Proteomes" id="UP000786811">
    <property type="component" value="Unassembled WGS sequence"/>
</dbReference>
<keyword evidence="2" id="KW-0812">Transmembrane</keyword>
<dbReference type="PANTHER" id="PTHR36688:SF2">
    <property type="entry name" value="ENDONUCLEASE_EXONUCLEASE_PHOSPHATASE DOMAIN-CONTAINING PROTEIN"/>
    <property type="match status" value="1"/>
</dbReference>
<dbReference type="SUPFAM" id="SSF56219">
    <property type="entry name" value="DNase I-like"/>
    <property type="match status" value="1"/>
</dbReference>
<dbReference type="Gene3D" id="3.60.10.10">
    <property type="entry name" value="Endonuclease/exonuclease/phosphatase"/>
    <property type="match status" value="1"/>
</dbReference>
<dbReference type="GO" id="GO:0003964">
    <property type="term" value="F:RNA-directed DNA polymerase activity"/>
    <property type="evidence" value="ECO:0007669"/>
    <property type="project" value="UniProtKB-KW"/>
</dbReference>
<dbReference type="InterPro" id="IPR043502">
    <property type="entry name" value="DNA/RNA_pol_sf"/>
</dbReference>
<evidence type="ECO:0000259" key="3">
    <source>
        <dbReference type="PROSITE" id="PS50878"/>
    </source>
</evidence>
<dbReference type="EMBL" id="CAJNRD030001117">
    <property type="protein sequence ID" value="CAG5079473.1"/>
    <property type="molecule type" value="Genomic_DNA"/>
</dbReference>
<sequence>MNLVRDHDIILLTETWLKPEEPFYINNYNIIRKDRQDSNGGGLAIAVKTNISFEVLSDFLEIEDQIDTLAIKINTNQGPIIFATTNIDWKAFEDILTQKAEANSALAEPTTEAYDEFIKIIKDPLLEATKPGNKAHNNSGKQNHTQPQRDNSAVRKIRTPAPWWNDDCAAVLEERKAALQIMKRQLTVESYAKYKQAEAKAKQTFYQTKKKAWQEFTETLNGTTPISVIWKKFKAFKNRRLTSPHALPRQELSAEPKKQDFIKTYSLPATDDFPETPITLTELNSAINRSKSGSSPGLDQISHEIIKRLPESLKTRLLDYYNNFIKRSKYPLAWTEHLVYLLPKGDTGKFRPITLAPCFLKVMEKIVVDRTTWWLEHNNKIPDTQFGFRTGKSTADNLAVVVGDIYTGLAAGEFIITAFLDIKGAFDHVNPDILLQILVNTGIPTAYCLFFYYLIKQRKLYFVTNNGLTEPQLVNSGAGQGLVSAPLLFTLYTADGGKHIHSSSKIAEFADDKAIRCRNKNLQYAIDALQASLDSYSAYLEKLNLQLSPEKTKIIIFTHNDYNPRDISFTIKDVTVKPTTSAKFLGITLDQKLTFEDHYSNILTKINKVFPLIKSLCGTKWGAAPATLLNIYRALIRTKIEYGSHIMNAISSKLFSKLEKVQNKAIRTSMGLRISTPINSMMAEGGEIPLKIRLKDLSDRYTLKSLSTTNNPVINTLRTLDECLTQNKSKQYIYKRFPAISSYHDTIPQHDIIYQSIAHPRYTHTYSIFQHPLNIDLTNVATLTNMSQRDTIETFEKMTNEKYKNLTQVYTDASKSPDEPHVGVAIYNATLNTQLTFKINQQASATTAEALAILKAVEVALEMQEGTIRAFEFPSIKKKKHIIIQMVD</sequence>
<dbReference type="OrthoDB" id="7701509at2759"/>
<dbReference type="SUPFAM" id="SSF56672">
    <property type="entry name" value="DNA/RNA polymerases"/>
    <property type="match status" value="1"/>
</dbReference>
<keyword evidence="4" id="KW-0548">Nucleotidyltransferase</keyword>
<gene>
    <name evidence="4" type="ORF">HICCMSTLAB_LOCUS3020</name>
</gene>